<dbReference type="EMBL" id="CP143812">
    <property type="protein sequence ID" value="WVO23167.1"/>
    <property type="molecule type" value="Genomic_DNA"/>
</dbReference>
<organism evidence="1 2">
    <name type="scientific">Cryptococcus decagattii</name>
    <dbReference type="NCBI Taxonomy" id="1859122"/>
    <lineage>
        <taxon>Eukaryota</taxon>
        <taxon>Fungi</taxon>
        <taxon>Dikarya</taxon>
        <taxon>Basidiomycota</taxon>
        <taxon>Agaricomycotina</taxon>
        <taxon>Tremellomycetes</taxon>
        <taxon>Tremellales</taxon>
        <taxon>Cryptococcaceae</taxon>
        <taxon>Cryptococcus</taxon>
        <taxon>Cryptococcus gattii species complex</taxon>
    </lineage>
</organism>
<keyword evidence="2" id="KW-1185">Reference proteome</keyword>
<proteinExistence type="predicted"/>
<sequence>MTSTLPTMMTVTTKTLRFPHLQPDHHNAQCPVLHQWISSLQIQKSNCSGSQAQGTLCRRTAQLETNLPPYNVHCYACFWGANASSIWHGS</sequence>
<accession>A0ABZ2AXA1</accession>
<reference evidence="1 2" key="1">
    <citation type="submission" date="2024-01" db="EMBL/GenBank/DDBJ databases">
        <title>Comparative genomics of Cryptococcus and Kwoniella reveals pathogenesis evolution and contrasting modes of karyotype evolution via chromosome fusion or intercentromeric recombination.</title>
        <authorList>
            <person name="Coelho M.A."/>
            <person name="David-Palma M."/>
            <person name="Shea T."/>
            <person name="Bowers K."/>
            <person name="McGinley-Smith S."/>
            <person name="Mohammad A.W."/>
            <person name="Gnirke A."/>
            <person name="Yurkov A.M."/>
            <person name="Nowrousian M."/>
            <person name="Sun S."/>
            <person name="Cuomo C.A."/>
            <person name="Heitman J."/>
        </authorList>
    </citation>
    <scope>NUCLEOTIDE SEQUENCE [LARGE SCALE GENOMIC DNA]</scope>
    <source>
        <strain evidence="1 2">7685027</strain>
    </source>
</reference>
<dbReference type="GeneID" id="89991284"/>
<gene>
    <name evidence="1" type="ORF">IAS62_004512</name>
</gene>
<dbReference type="Proteomes" id="UP001432216">
    <property type="component" value="Chromosome 7"/>
</dbReference>
<dbReference type="RefSeq" id="XP_064722406.1">
    <property type="nucleotide sequence ID" value="XM_064866334.1"/>
</dbReference>
<protein>
    <submittedName>
        <fullName evidence="1">Uncharacterized protein</fullName>
    </submittedName>
</protein>
<evidence type="ECO:0000313" key="2">
    <source>
        <dbReference type="Proteomes" id="UP001432216"/>
    </source>
</evidence>
<evidence type="ECO:0000313" key="1">
    <source>
        <dbReference type="EMBL" id="WVO23167.1"/>
    </source>
</evidence>
<name>A0ABZ2AXA1_9TREE</name>